<name>A0ABM1EQ28_PRICU</name>
<organism evidence="3 4">
    <name type="scientific">Priapulus caudatus</name>
    <name type="common">Priapulid worm</name>
    <dbReference type="NCBI Taxonomy" id="37621"/>
    <lineage>
        <taxon>Eukaryota</taxon>
        <taxon>Metazoa</taxon>
        <taxon>Ecdysozoa</taxon>
        <taxon>Scalidophora</taxon>
        <taxon>Priapulida</taxon>
        <taxon>Priapulimorpha</taxon>
        <taxon>Priapulimorphida</taxon>
        <taxon>Priapulidae</taxon>
        <taxon>Priapulus</taxon>
    </lineage>
</organism>
<dbReference type="RefSeq" id="XP_014674299.1">
    <property type="nucleotide sequence ID" value="XM_014818813.1"/>
</dbReference>
<evidence type="ECO:0000313" key="4">
    <source>
        <dbReference type="RefSeq" id="XP_014674299.1"/>
    </source>
</evidence>
<dbReference type="PANTHER" id="PTHR47728:SF1">
    <property type="entry name" value="RAB GTPASE ACTIVATING PROTEIN 1 LIKE"/>
    <property type="match status" value="1"/>
</dbReference>
<keyword evidence="3" id="KW-1185">Reference proteome</keyword>
<evidence type="ECO:0000256" key="2">
    <source>
        <dbReference type="SAM" id="MobiDB-lite"/>
    </source>
</evidence>
<evidence type="ECO:0000313" key="3">
    <source>
        <dbReference type="Proteomes" id="UP000695022"/>
    </source>
</evidence>
<dbReference type="Proteomes" id="UP000695022">
    <property type="component" value="Unplaced"/>
</dbReference>
<evidence type="ECO:0000256" key="1">
    <source>
        <dbReference type="SAM" id="Coils"/>
    </source>
</evidence>
<dbReference type="GeneID" id="106814502"/>
<feature type="compositionally biased region" description="Basic residues" evidence="2">
    <location>
        <begin position="236"/>
        <end position="253"/>
    </location>
</feature>
<dbReference type="PANTHER" id="PTHR47728">
    <property type="entry name" value="RAB GTPASE-ACTIVATING PROTEIN 1-LIKE"/>
    <property type="match status" value="1"/>
</dbReference>
<proteinExistence type="predicted"/>
<gene>
    <name evidence="4" type="primary">LOC106814502</name>
</gene>
<accession>A0ABM1EQ28</accession>
<sequence>MSCLTLFPGVYYSTKTSRKDLLALDFEGILKYFRVSLPKKYRTEEHARELLQVAMGLKKSNKKLKKYEKEYITMKEQELQQEDPVTRLERENKRLQEANMRLEQENDDLAHELVTSKIALRNELDMVEDKAETLQKELMVTHQMLTDVEEDKARHELESVQLKEMCRRELQRSEGENSRNTAIIVDYKQICTQLSERLEKAADGLADGDGQDQVTDTVVQRVLAPVSPDGNAARPFVRRRRKRGRRPTRRPRLRRAEDASGRRRGSGKDRPDRIAEWYGWQGE</sequence>
<feature type="compositionally biased region" description="Basic and acidic residues" evidence="2">
    <location>
        <begin position="254"/>
        <end position="275"/>
    </location>
</feature>
<feature type="region of interest" description="Disordered" evidence="2">
    <location>
        <begin position="223"/>
        <end position="283"/>
    </location>
</feature>
<feature type="coiled-coil region" evidence="1">
    <location>
        <begin position="57"/>
        <end position="165"/>
    </location>
</feature>
<reference evidence="4" key="1">
    <citation type="submission" date="2025-08" db="UniProtKB">
        <authorList>
            <consortium name="RefSeq"/>
        </authorList>
    </citation>
    <scope>IDENTIFICATION</scope>
</reference>
<dbReference type="Gene3D" id="1.10.472.80">
    <property type="entry name" value="Ypt/Rab-GAP domain of gyp1p, domain 3"/>
    <property type="match status" value="1"/>
</dbReference>
<keyword evidence="1" id="KW-0175">Coiled coil</keyword>
<protein>
    <submittedName>
        <fullName evidence="4">Rab GTPase-activating protein 1-like</fullName>
    </submittedName>
</protein>